<dbReference type="RefSeq" id="WP_386730332.1">
    <property type="nucleotide sequence ID" value="NZ_JBHSTP010000002.1"/>
</dbReference>
<name>A0ABW1VE84_9MICO</name>
<dbReference type="InterPro" id="IPR012939">
    <property type="entry name" value="Glyco_hydro_92"/>
</dbReference>
<protein>
    <submittedName>
        <fullName evidence="4">Glycoside hydrolase domain-containing protein</fullName>
    </submittedName>
</protein>
<evidence type="ECO:0000259" key="2">
    <source>
        <dbReference type="Pfam" id="PF07971"/>
    </source>
</evidence>
<dbReference type="Gene3D" id="2.70.98.10">
    <property type="match status" value="1"/>
</dbReference>
<gene>
    <name evidence="4" type="ORF">ACFQB0_08875</name>
</gene>
<evidence type="ECO:0000256" key="1">
    <source>
        <dbReference type="SAM" id="MobiDB-lite"/>
    </source>
</evidence>
<dbReference type="Gene3D" id="3.30.2080.10">
    <property type="entry name" value="GH92 mannosidase domain"/>
    <property type="match status" value="1"/>
</dbReference>
<dbReference type="Pfam" id="PF17678">
    <property type="entry name" value="Glyco_hydro_92N"/>
    <property type="match status" value="1"/>
</dbReference>
<dbReference type="Proteomes" id="UP001596306">
    <property type="component" value="Unassembled WGS sequence"/>
</dbReference>
<proteinExistence type="predicted"/>
<dbReference type="Gene3D" id="1.20.1050.60">
    <property type="entry name" value="alpha-1,2-mannosidase"/>
    <property type="match status" value="1"/>
</dbReference>
<keyword evidence="5" id="KW-1185">Reference proteome</keyword>
<reference evidence="5" key="1">
    <citation type="journal article" date="2019" name="Int. J. Syst. Evol. Microbiol.">
        <title>The Global Catalogue of Microorganisms (GCM) 10K type strain sequencing project: providing services to taxonomists for standard genome sequencing and annotation.</title>
        <authorList>
            <consortium name="The Broad Institute Genomics Platform"/>
            <consortium name="The Broad Institute Genome Sequencing Center for Infectious Disease"/>
            <person name="Wu L."/>
            <person name="Ma J."/>
        </authorList>
    </citation>
    <scope>NUCLEOTIDE SEQUENCE [LARGE SCALE GENOMIC DNA]</scope>
    <source>
        <strain evidence="5">CCUG 43304</strain>
    </source>
</reference>
<dbReference type="InterPro" id="IPR014718">
    <property type="entry name" value="GH-type_carb-bd"/>
</dbReference>
<organism evidence="4 5">
    <name type="scientific">Luethyella okanaganae</name>
    <dbReference type="NCBI Taxonomy" id="69372"/>
    <lineage>
        <taxon>Bacteria</taxon>
        <taxon>Bacillati</taxon>
        <taxon>Actinomycetota</taxon>
        <taxon>Actinomycetes</taxon>
        <taxon>Micrococcales</taxon>
        <taxon>Microbacteriaceae</taxon>
        <taxon>Luethyella</taxon>
    </lineage>
</organism>
<dbReference type="InterPro" id="IPR050883">
    <property type="entry name" value="PNGase"/>
</dbReference>
<dbReference type="GO" id="GO:0016787">
    <property type="term" value="F:hydrolase activity"/>
    <property type="evidence" value="ECO:0007669"/>
    <property type="project" value="UniProtKB-KW"/>
</dbReference>
<dbReference type="PANTHER" id="PTHR12143:SF43">
    <property type="entry name" value="PUTATIVE-RELATED"/>
    <property type="match status" value="1"/>
</dbReference>
<dbReference type="SUPFAM" id="SSF48208">
    <property type="entry name" value="Six-hairpin glycosidases"/>
    <property type="match status" value="1"/>
</dbReference>
<feature type="region of interest" description="Disordered" evidence="1">
    <location>
        <begin position="181"/>
        <end position="211"/>
    </location>
</feature>
<sequence>MRVATVRRAAGPADPPSSRPRAGVLGGEVFAYRFDPALGEQRVQLPVALAGAVTPLTELHWAFYADDPVAVNAPYASLAVCVDVRFDDGTRLETGPGGVGAPALAPLDRYGFEVSATAQFDARWSMPEQWNADTVSLAAWAGRRIATVEAVLGAGPLRALAAAGDRVGRSARGFLEVRLVDRRQPDDPTPAERVDTRRGSHSGDRFSRGNTVPAVAWPHGFNLVIPATDAANPRWPYRPSLHDDEAGRRLEAVQFSHQPSPWIGDRGVLQLMPFAGEPRSDRHARRRWIRRGTEVARPHRFAAELDGGLQLEVTVSDHAAAFRVRSDDQGCRLGFVLDQLDDRGRLRMEHGDDGRVRLSGWVPEGDPHWGNAPRMYFSGASIEPVVDAETLHDAGRGRVAGALTAIGALEVRIATSFISIEQARHSLELEAPASTSFERLREDAHAAWNDLLGQVTVPTPPREECARRGLAHEQLLATLVGNLYRLHLYPSHAGENAGTADEQDWLFADVFAEARPHGESYTGAPVVPGRLAVNNGYWDTYRTAWPALHLLDPALAGELLDGQLEQYRQGGFMARWSAPGYVDSMVGTSSDQIFADAARWGVGGFPAVLAFESGWKNACEPSLHPYAGRKGIDRARFTGYVASEVREGMSWSLENAISDAGLARLAAQLGTQAAEARQEGPDACARYRAYARYFANRSRSYRQLFEPRSRFFRGRDERGAFAATALDPRVWGGDYVETNAWGMSVAPVHDGAGLAALYGGPAGLAAHLDRLFAEPETARPELGGSYGTVIHEQREARAQRSGMCALSNQPAHHIPFMYLHSDRPWQAAPLVHGLAGRLFAGGHIGQGYPGDEDNGEMSAWWLWAALGLYPLELGSGELRIGSPLLDDVTVRRHGGGTLRVRAHRATPGARFLSVAQLDGAPLERPVLAIDALTGDRELDLWFREDASHDAQIWRAAEVDVVPWHRDLSSRATTIASGGVTRPERAFDDGADDGASGVRLERGEWLGQALPVPARVTDMTLTALVPAEEDAFAVEWSHGGGTWYPAALSHAEPLLADRTTPFGIEAAGADGTTGSSPSVLAGCWRVRALAPLVLRQLEWFALHDVSVNRRA</sequence>
<dbReference type="InterPro" id="IPR041371">
    <property type="entry name" value="GH92_N"/>
</dbReference>
<dbReference type="Gene3D" id="1.20.1610.10">
    <property type="entry name" value="alpha-1,2-mannosidases domains"/>
    <property type="match status" value="1"/>
</dbReference>
<feature type="compositionally biased region" description="Basic and acidic residues" evidence="1">
    <location>
        <begin position="181"/>
        <end position="207"/>
    </location>
</feature>
<feature type="domain" description="Glycosyl hydrolase family 92" evidence="2">
    <location>
        <begin position="422"/>
        <end position="940"/>
    </location>
</feature>
<dbReference type="InterPro" id="IPR008928">
    <property type="entry name" value="6-hairpin_glycosidase_sf"/>
</dbReference>
<feature type="domain" description="Glycosyl hydrolase family 92 N-terminal" evidence="3">
    <location>
        <begin position="194"/>
        <end position="394"/>
    </location>
</feature>
<dbReference type="EMBL" id="JBHSTP010000002">
    <property type="protein sequence ID" value="MFC6356219.1"/>
    <property type="molecule type" value="Genomic_DNA"/>
</dbReference>
<evidence type="ECO:0000313" key="4">
    <source>
        <dbReference type="EMBL" id="MFC6356219.1"/>
    </source>
</evidence>
<dbReference type="PANTHER" id="PTHR12143">
    <property type="entry name" value="PEPTIDE N-GLYCANASE PNGASE -RELATED"/>
    <property type="match status" value="1"/>
</dbReference>
<evidence type="ECO:0000313" key="5">
    <source>
        <dbReference type="Proteomes" id="UP001596306"/>
    </source>
</evidence>
<accession>A0ABW1VE84</accession>
<keyword evidence="4" id="KW-0378">Hydrolase</keyword>
<comment type="caution">
    <text evidence="4">The sequence shown here is derived from an EMBL/GenBank/DDBJ whole genome shotgun (WGS) entry which is preliminary data.</text>
</comment>
<dbReference type="Pfam" id="PF07971">
    <property type="entry name" value="Glyco_hydro_92"/>
    <property type="match status" value="1"/>
</dbReference>
<evidence type="ECO:0000259" key="3">
    <source>
        <dbReference type="Pfam" id="PF17678"/>
    </source>
</evidence>
<feature type="region of interest" description="Disordered" evidence="1">
    <location>
        <begin position="1"/>
        <end position="21"/>
    </location>
</feature>